<evidence type="ECO:0000256" key="3">
    <source>
        <dbReference type="ARBA" id="ARBA00021529"/>
    </source>
</evidence>
<evidence type="ECO:0000259" key="11">
    <source>
        <dbReference type="Pfam" id="PF04821"/>
    </source>
</evidence>
<comment type="subcellular location">
    <subcellularLocation>
        <location evidence="1">Nucleus</location>
    </subcellularLocation>
</comment>
<feature type="compositionally biased region" description="Acidic residues" evidence="10">
    <location>
        <begin position="1060"/>
        <end position="1071"/>
    </location>
</feature>
<dbReference type="PANTHER" id="PTHR22940">
    <property type="entry name" value="TIMEOUT/TIMELESS-2"/>
    <property type="match status" value="1"/>
</dbReference>
<dbReference type="InterPro" id="IPR006906">
    <property type="entry name" value="Timeless_N"/>
</dbReference>
<evidence type="ECO:0000256" key="2">
    <source>
        <dbReference type="ARBA" id="ARBA00008174"/>
    </source>
</evidence>
<feature type="region of interest" description="Disordered" evidence="10">
    <location>
        <begin position="21"/>
        <end position="62"/>
    </location>
</feature>
<dbReference type="Proteomes" id="UP000292447">
    <property type="component" value="Chromosome III"/>
</dbReference>
<keyword evidence="4" id="KW-0227">DNA damage</keyword>
<dbReference type="PANTHER" id="PTHR22940:SF4">
    <property type="entry name" value="PROTEIN TIMELESS HOMOLOG"/>
    <property type="match status" value="1"/>
</dbReference>
<evidence type="ECO:0000256" key="8">
    <source>
        <dbReference type="ARBA" id="ARBA00023254"/>
    </source>
</evidence>
<feature type="region of interest" description="Disordered" evidence="10">
    <location>
        <begin position="1058"/>
        <end position="1143"/>
    </location>
</feature>
<dbReference type="GO" id="GO:0051321">
    <property type="term" value="P:meiotic cell cycle"/>
    <property type="evidence" value="ECO:0007669"/>
    <property type="project" value="UniProtKB-KW"/>
</dbReference>
<keyword evidence="7" id="KW-0539">Nucleus</keyword>
<comment type="similarity">
    <text evidence="2">Belongs to the timeless family.</text>
</comment>
<dbReference type="EMBL" id="CP034458">
    <property type="protein sequence ID" value="QBM88181.1"/>
    <property type="molecule type" value="Genomic_DNA"/>
</dbReference>
<keyword evidence="5" id="KW-0236">DNA replication inhibitor</keyword>
<evidence type="ECO:0000313" key="12">
    <source>
        <dbReference type="EMBL" id="QBM88181.1"/>
    </source>
</evidence>
<accession>A0A4P6XQN3</accession>
<dbReference type="GO" id="GO:0006281">
    <property type="term" value="P:DNA repair"/>
    <property type="evidence" value="ECO:0007669"/>
    <property type="project" value="UniProtKB-KW"/>
</dbReference>
<feature type="domain" description="Timeless N-terminal" evidence="11">
    <location>
        <begin position="97"/>
        <end position="390"/>
    </location>
</feature>
<dbReference type="Pfam" id="PF04821">
    <property type="entry name" value="TIMELESS"/>
    <property type="match status" value="1"/>
</dbReference>
<dbReference type="GO" id="GO:0043111">
    <property type="term" value="P:replication fork arrest"/>
    <property type="evidence" value="ECO:0007669"/>
    <property type="project" value="TreeGrafter"/>
</dbReference>
<feature type="compositionally biased region" description="Basic and acidic residues" evidence="10">
    <location>
        <begin position="1239"/>
        <end position="1255"/>
    </location>
</feature>
<feature type="compositionally biased region" description="Basic and acidic residues" evidence="10">
    <location>
        <begin position="1114"/>
        <end position="1134"/>
    </location>
</feature>
<dbReference type="InterPro" id="IPR044998">
    <property type="entry name" value="Timeless"/>
</dbReference>
<evidence type="ECO:0000256" key="10">
    <source>
        <dbReference type="SAM" id="MobiDB-lite"/>
    </source>
</evidence>
<keyword evidence="8" id="KW-0469">Meiosis</keyword>
<feature type="compositionally biased region" description="Basic and acidic residues" evidence="10">
    <location>
        <begin position="52"/>
        <end position="61"/>
    </location>
</feature>
<dbReference type="STRING" id="2163413.A0A4P6XQN3"/>
<feature type="region of interest" description="Disordered" evidence="10">
    <location>
        <begin position="1232"/>
        <end position="1297"/>
    </location>
</feature>
<dbReference type="GO" id="GO:0003677">
    <property type="term" value="F:DNA binding"/>
    <property type="evidence" value="ECO:0007669"/>
    <property type="project" value="TreeGrafter"/>
</dbReference>
<evidence type="ECO:0000256" key="1">
    <source>
        <dbReference type="ARBA" id="ARBA00004123"/>
    </source>
</evidence>
<proteinExistence type="inferred from homology"/>
<name>A0A4P6XQN3_9ASCO</name>
<keyword evidence="9" id="KW-0131">Cell cycle</keyword>
<evidence type="ECO:0000256" key="9">
    <source>
        <dbReference type="ARBA" id="ARBA00023306"/>
    </source>
</evidence>
<gene>
    <name evidence="12" type="primary">MPUL0C01460</name>
    <name evidence="12" type="ORF">METSCH_C01460</name>
</gene>
<dbReference type="GO" id="GO:0000076">
    <property type="term" value="P:DNA replication checkpoint signaling"/>
    <property type="evidence" value="ECO:0007669"/>
    <property type="project" value="TreeGrafter"/>
</dbReference>
<evidence type="ECO:0000256" key="7">
    <source>
        <dbReference type="ARBA" id="ARBA00023242"/>
    </source>
</evidence>
<evidence type="ECO:0000256" key="5">
    <source>
        <dbReference type="ARBA" id="ARBA00022880"/>
    </source>
</evidence>
<feature type="compositionally biased region" description="Polar residues" evidence="10">
    <location>
        <begin position="1256"/>
        <end position="1266"/>
    </location>
</feature>
<evidence type="ECO:0000313" key="13">
    <source>
        <dbReference type="Proteomes" id="UP000292447"/>
    </source>
</evidence>
<sequence>MSQYDDFADDEELADFIVDDLPEESADTVHALPRTDKQPPRHEESSTSAENKTLKKLKDLGMRSNDQTTATARLLRAHVSVLVSALGGPDHAAETPVYKLGHDALACLKDLKRWLRAVDEKNGSFDVALACADCDLVKNDLTVILCQFDAPKTAAKTRGIDKIKLACLELLVLLTWPTDVDRNTLMKDFTAKTSNRRAQVVYKHHILAYKQGKTLKAVLRLGLAALKVPKDEREPRGISILRLILFFIRNVLYIEPLPITKGPKAVGNASALPGGISADEIALPAVLQAFERNNVLLFLNSIAHAVLTEINEESFGLLVMECVALLTRGVMTEELVLPRVYAPDLATNVPPASSVAGMGLLDLLGEEKRRKNHATNSISTRHGRFGTLLSLRNSSNASYFAVSGQKALASTYDTLQKLDTTKNWHKPANFKYDSNAYAKRASVLLGERAAAVLNRFVSQLLISGSFNNLLMFVARHLTNLANDRDAGAKGILGAVDATELALYFLTIAWFFRYKRERAQALAEQNRTPGPDEDGLDYGSVGAALSEVNFILLISYFRSSFETKDYDSLHVAMVCFREMLMISNSIFTRKRTQQEIELESEDDVNEDRELAEGIIRKLFSQKQFLDMCVNIPKTAAKHSPEYLAVVVSVVHILLKSFESLANEDVHLFIKTRRRMRKMEKAAGLNQEMDREHMHLIDRGSDEEDNEDEIRYITQERKLDLRNTEVKFFHPDTVSTHIEYLSKYEDLSSDEIKRALSFFHRLFVVRKDFSSLYRLDFMLLLYKLQAYLPRSSSNRRHVDDFIVYYMKKFKSALDRFPTAIELLFPRLEDLEIKGFLSTGDLKVYDSLSKKKAAGGKSSYFDEDATQPRAAPLKEFNDDTKSLDEKIGILVYTLVKKKNTTKFLKCLSSELLRIFESDNLENATIRLNLANRRILVSDSNLRLLLETIGFGLPYLQNDETTLHASVTANTLREAKESLDKWVALHVEGVGDIEPFLDQTHHVILTQAELEFGVDSLSELRAGKNIDEARAAELGLNEIQIHRVIGLAERKEYDDKLAAGYYDAESEEQSDSDEDAVPKATETRKRKRSRRQVESDDELSVFEDEAPSTRRRRGKRNLPRDVFSDDEDVTKSAERVHDSDDESDDERNRAFFEKEERLRQLISLTGGISSKEQLKMFKESWNAIQGLASGHEVAQAVKTASGLFVDDLDLSILDLDAMDDDNENNVPFLLVTPANKEFTTNEDDPKHQERIAEMPRRETPITQDYSSLMSSDEEDQIGSENEKEPVSRKRRRVIEDDDDDE</sequence>
<organism evidence="12 13">
    <name type="scientific">Metschnikowia aff. pulcherrima</name>
    <dbReference type="NCBI Taxonomy" id="2163413"/>
    <lineage>
        <taxon>Eukaryota</taxon>
        <taxon>Fungi</taxon>
        <taxon>Dikarya</taxon>
        <taxon>Ascomycota</taxon>
        <taxon>Saccharomycotina</taxon>
        <taxon>Pichiomycetes</taxon>
        <taxon>Metschnikowiaceae</taxon>
        <taxon>Metschnikowia</taxon>
    </lineage>
</organism>
<evidence type="ECO:0000256" key="4">
    <source>
        <dbReference type="ARBA" id="ARBA00022763"/>
    </source>
</evidence>
<feature type="compositionally biased region" description="Basic and acidic residues" evidence="10">
    <location>
        <begin position="33"/>
        <end position="45"/>
    </location>
</feature>
<keyword evidence="13" id="KW-1185">Reference proteome</keyword>
<protein>
    <recommendedName>
        <fullName evidence="3">Topoisomerase 1-associated factor 1</fullName>
    </recommendedName>
</protein>
<reference evidence="13" key="1">
    <citation type="submission" date="2019-03" db="EMBL/GenBank/DDBJ databases">
        <title>Snf2 controls pulcherriminic acid biosynthesis and connects pigmentation and antifungal activity of the yeast Metschnikowia pulcherrima.</title>
        <authorList>
            <person name="Gore-Lloyd D."/>
            <person name="Sumann I."/>
            <person name="Brachmann A.O."/>
            <person name="Schneeberger K."/>
            <person name="Ortiz-Merino R.A."/>
            <person name="Moreno-Beltran M."/>
            <person name="Schlaefli M."/>
            <person name="Kirner P."/>
            <person name="Santos Kron A."/>
            <person name="Wolfe K.H."/>
            <person name="Piel J."/>
            <person name="Ahrens C.H."/>
            <person name="Henk D."/>
            <person name="Freimoser F.M."/>
        </authorList>
    </citation>
    <scope>NUCLEOTIDE SEQUENCE [LARGE SCALE GENOMIC DNA]</scope>
    <source>
        <strain evidence="13">APC 1.2</strain>
    </source>
</reference>
<dbReference type="GO" id="GO:0031298">
    <property type="term" value="C:replication fork protection complex"/>
    <property type="evidence" value="ECO:0007669"/>
    <property type="project" value="TreeGrafter"/>
</dbReference>
<keyword evidence="6" id="KW-0234">DNA repair</keyword>
<feature type="compositionally biased region" description="Acidic residues" evidence="10">
    <location>
        <begin position="1091"/>
        <end position="1102"/>
    </location>
</feature>
<evidence type="ECO:0000256" key="6">
    <source>
        <dbReference type="ARBA" id="ARBA00023204"/>
    </source>
</evidence>